<evidence type="ECO:0000256" key="10">
    <source>
        <dbReference type="PROSITE-ProRule" id="PRU00169"/>
    </source>
</evidence>
<keyword evidence="4 10" id="KW-0597">Phosphoprotein</keyword>
<evidence type="ECO:0000256" key="2">
    <source>
        <dbReference type="ARBA" id="ARBA00018672"/>
    </source>
</evidence>
<evidence type="ECO:0000256" key="7">
    <source>
        <dbReference type="ARBA" id="ARBA00023125"/>
    </source>
</evidence>
<name>A0ABR7II30_9FIRM</name>
<proteinExistence type="predicted"/>
<dbReference type="RefSeq" id="WP_173744403.1">
    <property type="nucleotide sequence ID" value="NZ_JACOQG010000010.1"/>
</dbReference>
<keyword evidence="8" id="KW-0804">Transcription</keyword>
<keyword evidence="15" id="KW-1185">Reference proteome</keyword>
<reference evidence="14 15" key="1">
    <citation type="submission" date="2020-08" db="EMBL/GenBank/DDBJ databases">
        <title>Genome public.</title>
        <authorList>
            <person name="Liu C."/>
            <person name="Sun Q."/>
        </authorList>
    </citation>
    <scope>NUCLEOTIDE SEQUENCE [LARGE SCALE GENOMIC DNA]</scope>
    <source>
        <strain evidence="14 15">M29</strain>
    </source>
</reference>
<dbReference type="PANTHER" id="PTHR42713:SF3">
    <property type="entry name" value="TRANSCRIPTIONAL REGULATORY PROTEIN HPTR"/>
    <property type="match status" value="1"/>
</dbReference>
<dbReference type="PROSITE" id="PS01124">
    <property type="entry name" value="HTH_ARAC_FAMILY_2"/>
    <property type="match status" value="1"/>
</dbReference>
<dbReference type="Pfam" id="PF00072">
    <property type="entry name" value="Response_reg"/>
    <property type="match status" value="1"/>
</dbReference>
<keyword evidence="6" id="KW-0805">Transcription regulation</keyword>
<dbReference type="InterPro" id="IPR011006">
    <property type="entry name" value="CheY-like_superfamily"/>
</dbReference>
<evidence type="ECO:0000256" key="4">
    <source>
        <dbReference type="ARBA" id="ARBA00022553"/>
    </source>
</evidence>
<feature type="domain" description="Response regulatory" evidence="13">
    <location>
        <begin position="5"/>
        <end position="122"/>
    </location>
</feature>
<evidence type="ECO:0000259" key="13">
    <source>
        <dbReference type="PROSITE" id="PS50110"/>
    </source>
</evidence>
<dbReference type="PROSITE" id="PS50110">
    <property type="entry name" value="RESPONSE_REGULATORY"/>
    <property type="match status" value="1"/>
</dbReference>
<evidence type="ECO:0000256" key="1">
    <source>
        <dbReference type="ARBA" id="ARBA00004496"/>
    </source>
</evidence>
<gene>
    <name evidence="14" type="ORF">H8Z82_08355</name>
</gene>
<feature type="modified residue" description="4-aspartylphosphate" evidence="10">
    <location>
        <position position="57"/>
    </location>
</feature>
<keyword evidence="3" id="KW-0963">Cytoplasm</keyword>
<keyword evidence="7" id="KW-0238">DNA-binding</keyword>
<dbReference type="Proteomes" id="UP000649826">
    <property type="component" value="Unassembled WGS sequence"/>
</dbReference>
<dbReference type="InterPro" id="IPR001789">
    <property type="entry name" value="Sig_transdc_resp-reg_receiver"/>
</dbReference>
<dbReference type="SUPFAM" id="SSF46689">
    <property type="entry name" value="Homeodomain-like"/>
    <property type="match status" value="2"/>
</dbReference>
<dbReference type="SMART" id="SM00342">
    <property type="entry name" value="HTH_ARAC"/>
    <property type="match status" value="1"/>
</dbReference>
<feature type="domain" description="HTH araC/xylS-type" evidence="12">
    <location>
        <begin position="435"/>
        <end position="533"/>
    </location>
</feature>
<evidence type="ECO:0000256" key="3">
    <source>
        <dbReference type="ARBA" id="ARBA00022490"/>
    </source>
</evidence>
<dbReference type="EMBL" id="JACOQG010000010">
    <property type="protein sequence ID" value="MBC5779674.1"/>
    <property type="molecule type" value="Genomic_DNA"/>
</dbReference>
<dbReference type="InterPro" id="IPR018060">
    <property type="entry name" value="HTH_AraC"/>
</dbReference>
<evidence type="ECO:0000256" key="11">
    <source>
        <dbReference type="SAM" id="Coils"/>
    </source>
</evidence>
<evidence type="ECO:0000256" key="8">
    <source>
        <dbReference type="ARBA" id="ARBA00023163"/>
    </source>
</evidence>
<evidence type="ECO:0000259" key="12">
    <source>
        <dbReference type="PROSITE" id="PS01124"/>
    </source>
</evidence>
<comment type="caution">
    <text evidence="14">The sequence shown here is derived from an EMBL/GenBank/DDBJ whole genome shotgun (WGS) entry which is preliminary data.</text>
</comment>
<dbReference type="Gene3D" id="1.10.10.60">
    <property type="entry name" value="Homeodomain-like"/>
    <property type="match status" value="2"/>
</dbReference>
<dbReference type="SUPFAM" id="SSF52172">
    <property type="entry name" value="CheY-like"/>
    <property type="match status" value="1"/>
</dbReference>
<dbReference type="Gene3D" id="3.40.50.2300">
    <property type="match status" value="1"/>
</dbReference>
<evidence type="ECO:0000313" key="15">
    <source>
        <dbReference type="Proteomes" id="UP000649826"/>
    </source>
</evidence>
<organism evidence="14 15">
    <name type="scientific">Blautia difficilis</name>
    <dbReference type="NCBI Taxonomy" id="2763027"/>
    <lineage>
        <taxon>Bacteria</taxon>
        <taxon>Bacillati</taxon>
        <taxon>Bacillota</taxon>
        <taxon>Clostridia</taxon>
        <taxon>Lachnospirales</taxon>
        <taxon>Lachnospiraceae</taxon>
        <taxon>Blautia</taxon>
    </lineage>
</organism>
<dbReference type="InterPro" id="IPR051552">
    <property type="entry name" value="HptR"/>
</dbReference>
<dbReference type="InterPro" id="IPR018062">
    <property type="entry name" value="HTH_AraC-typ_CS"/>
</dbReference>
<sequence length="535" mass="62154">MEKLKVVIVDDEERICQLIQALVKWDEMGMQVAGMAHNGIEACEIVRKVSPDILITDIRMPGCSGLELIEKVKNSCPELEIIVISGYAHFEYAQQAIRFGVGHYLLKPINKAELTEILEKLKKKISQRRESEKNKEELIQRAQKNESHMRSRFILELFDGNFANLQEILSTEMLEENYHIYIKPGLIQAFCLKMDCEENALGDSSVDVLMEKAKEILERNLKDKCLELVMEIRGFYCLGFVNYESRYQDEIRRVLKNALNQIEVQRAIFKQVDFSMSLGSSSREIKDLPHSAEEAQKLIYQRLVKGSGRLLEHMGEESSMQGEKMLDKYLREITHAAETLSLEIADQAVEYLQEKVRGIRNPRGCEIQELVYCAADIFGACIQMPERAAQLEKFRKQCEQCSNIDKLFECLRMFQREHIEKIVESRENERVRPVRKAKEYIQNHYGEPLTLEEVSEEVGLSPNYFSVLFKKTQGEGFARYLINVRIEQAKLLLRETNYPIVEICRKVGYNDLKHFTQTFEKITDVKPSTYRKLYG</sequence>
<comment type="function">
    <text evidence="9">May play the central regulatory role in sporulation. It may be an element of the effector pathway responsible for the activation of sporulation genes in response to nutritional stress. Spo0A may act in concert with spo0H (a sigma factor) to control the expression of some genes that are critical to the sporulation process.</text>
</comment>
<keyword evidence="5" id="KW-0902">Two-component regulatory system</keyword>
<keyword evidence="11" id="KW-0175">Coiled coil</keyword>
<evidence type="ECO:0000313" key="14">
    <source>
        <dbReference type="EMBL" id="MBC5779674.1"/>
    </source>
</evidence>
<protein>
    <recommendedName>
        <fullName evidence="2">Stage 0 sporulation protein A homolog</fullName>
    </recommendedName>
</protein>
<accession>A0ABR7II30</accession>
<dbReference type="Pfam" id="PF12833">
    <property type="entry name" value="HTH_18"/>
    <property type="match status" value="1"/>
</dbReference>
<feature type="coiled-coil region" evidence="11">
    <location>
        <begin position="111"/>
        <end position="148"/>
    </location>
</feature>
<dbReference type="SMART" id="SM00448">
    <property type="entry name" value="REC"/>
    <property type="match status" value="1"/>
</dbReference>
<evidence type="ECO:0000256" key="9">
    <source>
        <dbReference type="ARBA" id="ARBA00024867"/>
    </source>
</evidence>
<dbReference type="CDD" id="cd17536">
    <property type="entry name" value="REC_YesN-like"/>
    <property type="match status" value="1"/>
</dbReference>
<comment type="subcellular location">
    <subcellularLocation>
        <location evidence="1">Cytoplasm</location>
    </subcellularLocation>
</comment>
<evidence type="ECO:0000256" key="6">
    <source>
        <dbReference type="ARBA" id="ARBA00023015"/>
    </source>
</evidence>
<dbReference type="PANTHER" id="PTHR42713">
    <property type="entry name" value="HISTIDINE KINASE-RELATED"/>
    <property type="match status" value="1"/>
</dbReference>
<evidence type="ECO:0000256" key="5">
    <source>
        <dbReference type="ARBA" id="ARBA00023012"/>
    </source>
</evidence>
<dbReference type="PROSITE" id="PS00041">
    <property type="entry name" value="HTH_ARAC_FAMILY_1"/>
    <property type="match status" value="1"/>
</dbReference>
<dbReference type="InterPro" id="IPR009057">
    <property type="entry name" value="Homeodomain-like_sf"/>
</dbReference>